<proteinExistence type="predicted"/>
<protein>
    <submittedName>
        <fullName evidence="1">Uncharacterized protein</fullName>
    </submittedName>
</protein>
<keyword evidence="2" id="KW-1185">Reference proteome</keyword>
<reference evidence="2" key="2">
    <citation type="submission" date="2019-02" db="EMBL/GenBank/DDBJ databases">
        <title>Opniocepnalus argus Var Kimnra genome.</title>
        <authorList>
            <person name="Zhou C."/>
            <person name="Xiao S."/>
        </authorList>
    </citation>
    <scope>NUCLEOTIDE SEQUENCE [LARGE SCALE GENOMIC DNA]</scope>
</reference>
<reference evidence="1 2" key="1">
    <citation type="submission" date="2019-02" db="EMBL/GenBank/DDBJ databases">
        <title>Opniocepnalus argus genome.</title>
        <authorList>
            <person name="Zhou C."/>
            <person name="Xiao S."/>
        </authorList>
    </citation>
    <scope>NUCLEOTIDE SEQUENCE [LARGE SCALE GENOMIC DNA]</scope>
    <source>
        <strain evidence="1">OARG1902GOOAL</strain>
        <tissue evidence="1">Muscle</tissue>
    </source>
</reference>
<dbReference type="Proteomes" id="UP000503349">
    <property type="component" value="Chromosome 16"/>
</dbReference>
<dbReference type="AlphaFoldDB" id="A0A6G1QF75"/>
<name>A0A6G1QF75_CHAAH</name>
<evidence type="ECO:0000313" key="1">
    <source>
        <dbReference type="EMBL" id="KAF3701205.1"/>
    </source>
</evidence>
<evidence type="ECO:0000313" key="2">
    <source>
        <dbReference type="Proteomes" id="UP000503349"/>
    </source>
</evidence>
<dbReference type="EMBL" id="CM015727">
    <property type="protein sequence ID" value="KAF3701205.1"/>
    <property type="molecule type" value="Genomic_DNA"/>
</dbReference>
<accession>A0A6G1QF75</accession>
<organism evidence="1 2">
    <name type="scientific">Channa argus</name>
    <name type="common">Northern snakehead</name>
    <name type="synonym">Ophicephalus argus</name>
    <dbReference type="NCBI Taxonomy" id="215402"/>
    <lineage>
        <taxon>Eukaryota</taxon>
        <taxon>Metazoa</taxon>
        <taxon>Chordata</taxon>
        <taxon>Craniata</taxon>
        <taxon>Vertebrata</taxon>
        <taxon>Euteleostomi</taxon>
        <taxon>Actinopterygii</taxon>
        <taxon>Neopterygii</taxon>
        <taxon>Teleostei</taxon>
        <taxon>Neoteleostei</taxon>
        <taxon>Acanthomorphata</taxon>
        <taxon>Anabantaria</taxon>
        <taxon>Anabantiformes</taxon>
        <taxon>Channoidei</taxon>
        <taxon>Channidae</taxon>
        <taxon>Channa</taxon>
    </lineage>
</organism>
<sequence length="58" mass="6594">MNTIMFASPIFAQQTSLPTPGNQQHTLALCGTVLHPCLPYYGAVKSFHRKIKWYLWSV</sequence>
<gene>
    <name evidence="1" type="ORF">EXN66_Car016893</name>
</gene>